<accession>A0A1F6XHF2</accession>
<dbReference type="Proteomes" id="UP000176629">
    <property type="component" value="Unassembled WGS sequence"/>
</dbReference>
<reference evidence="2 3" key="1">
    <citation type="journal article" date="2016" name="Nat. Commun.">
        <title>Thousands of microbial genomes shed light on interconnected biogeochemical processes in an aquifer system.</title>
        <authorList>
            <person name="Anantharaman K."/>
            <person name="Brown C.T."/>
            <person name="Hug L.A."/>
            <person name="Sharon I."/>
            <person name="Castelle C.J."/>
            <person name="Probst A.J."/>
            <person name="Thomas B.C."/>
            <person name="Singh A."/>
            <person name="Wilkins M.J."/>
            <person name="Karaoz U."/>
            <person name="Brodie E.L."/>
            <person name="Williams K.H."/>
            <person name="Hubbard S.S."/>
            <person name="Banfield J.F."/>
        </authorList>
    </citation>
    <scope>NUCLEOTIDE SEQUENCE [LARGE SCALE GENOMIC DNA]</scope>
</reference>
<evidence type="ECO:0000313" key="3">
    <source>
        <dbReference type="Proteomes" id="UP000176629"/>
    </source>
</evidence>
<sequence length="516" mass="56513">MINDQLLGYVKRQLSLNVSREVITNNLKSQGWTDADLSEVFAAIAPAPATAPVTATAPSSVPLSPAQPVQTNFSEPAHHSKTKKIFSIIVVLVLLLAAGAGTYAYYTGYFVSLPTIFTESISNSKNITSAKYDISLDIDLSELQALNSAPNPSGIDFKKFNFSASGASDISNIENPKLSSILSLTMGSILASAELRVLDKTFYGQITKIPDFGNLPVPLTLSAYQNKWFSLSFKPGDIDKLKALDQSFQIDSNNFTNQLTPEQRDHLLKLFQDANLMKTTKRLNPETVDGESSYHFSFDFDRDATISFAQSVYDYLNTLSVDKNIPKLPPFNSIIVSELLDKIKNFNGEIWIGRNDKLIHKLSVSFGIQPSLAKNEQIKTKMVIVYSDYNKPVSVVAPEGSTSLNDLLLVSFSSARQKGKEAALKSVISNMGRDAELFYERSVNQSYSGLCAFFYSKNAKKDIEDKYGGTGFVCKDSPTKYAIGVKLSPNSGNWCLDSTGANKSTTTLPSSTVCPQ</sequence>
<gene>
    <name evidence="2" type="ORF">A3A03_00810</name>
</gene>
<dbReference type="AlphaFoldDB" id="A0A1F6XHF2"/>
<proteinExistence type="predicted"/>
<keyword evidence="1" id="KW-0812">Transmembrane</keyword>
<evidence type="ECO:0000313" key="2">
    <source>
        <dbReference type="EMBL" id="OGI93597.1"/>
    </source>
</evidence>
<dbReference type="EMBL" id="MFUX01000042">
    <property type="protein sequence ID" value="OGI93597.1"/>
    <property type="molecule type" value="Genomic_DNA"/>
</dbReference>
<evidence type="ECO:0000256" key="1">
    <source>
        <dbReference type="SAM" id="Phobius"/>
    </source>
</evidence>
<dbReference type="Gene3D" id="2.50.20.20">
    <property type="match status" value="1"/>
</dbReference>
<comment type="caution">
    <text evidence="2">The sequence shown here is derived from an EMBL/GenBank/DDBJ whole genome shotgun (WGS) entry which is preliminary data.</text>
</comment>
<protein>
    <submittedName>
        <fullName evidence="2">Uncharacterized protein</fullName>
    </submittedName>
</protein>
<name>A0A1F6XHF2_9BACT</name>
<keyword evidence="1" id="KW-1133">Transmembrane helix</keyword>
<feature type="transmembrane region" description="Helical" evidence="1">
    <location>
        <begin position="85"/>
        <end position="106"/>
    </location>
</feature>
<keyword evidence="1" id="KW-0472">Membrane</keyword>
<organism evidence="2 3">
    <name type="scientific">Candidatus Nomurabacteria bacterium RIFCSPLOWO2_01_FULL_40_18</name>
    <dbReference type="NCBI Taxonomy" id="1801773"/>
    <lineage>
        <taxon>Bacteria</taxon>
        <taxon>Candidatus Nomuraibacteriota</taxon>
    </lineage>
</organism>
<dbReference type="STRING" id="1801773.A3A03_00810"/>